<comment type="similarity">
    <text evidence="1">Belongs to the UDP-glycosyltransferase family.</text>
</comment>
<organism evidence="7 8">
    <name type="scientific">Pristionchus entomophagus</name>
    <dbReference type="NCBI Taxonomy" id="358040"/>
    <lineage>
        <taxon>Eukaryota</taxon>
        <taxon>Metazoa</taxon>
        <taxon>Ecdysozoa</taxon>
        <taxon>Nematoda</taxon>
        <taxon>Chromadorea</taxon>
        <taxon>Rhabditida</taxon>
        <taxon>Rhabditina</taxon>
        <taxon>Diplogasteromorpha</taxon>
        <taxon>Diplogasteroidea</taxon>
        <taxon>Neodiplogasteridae</taxon>
        <taxon>Pristionchus</taxon>
    </lineage>
</organism>
<evidence type="ECO:0000313" key="7">
    <source>
        <dbReference type="EMBL" id="GMS94290.1"/>
    </source>
</evidence>
<dbReference type="Pfam" id="PF00201">
    <property type="entry name" value="UDPGT"/>
    <property type="match status" value="1"/>
</dbReference>
<dbReference type="AlphaFoldDB" id="A0AAV5TJ00"/>
<gene>
    <name evidence="7" type="ORF">PENTCL1PPCAC_16465</name>
</gene>
<protein>
    <recommendedName>
        <fullName evidence="2">glucuronosyltransferase</fullName>
        <ecNumber evidence="2">2.4.1.17</ecNumber>
    </recommendedName>
</protein>
<evidence type="ECO:0000256" key="2">
    <source>
        <dbReference type="ARBA" id="ARBA00012544"/>
    </source>
</evidence>
<dbReference type="Gene3D" id="3.40.50.2000">
    <property type="entry name" value="Glycogen Phosphorylase B"/>
    <property type="match status" value="1"/>
</dbReference>
<dbReference type="EMBL" id="BTSX01000004">
    <property type="protein sequence ID" value="GMS94290.1"/>
    <property type="molecule type" value="Genomic_DNA"/>
</dbReference>
<feature type="non-terminal residue" evidence="7">
    <location>
        <position position="353"/>
    </location>
</feature>
<reference evidence="7" key="1">
    <citation type="submission" date="2023-10" db="EMBL/GenBank/DDBJ databases">
        <title>Genome assembly of Pristionchus species.</title>
        <authorList>
            <person name="Yoshida K."/>
            <person name="Sommer R.J."/>
        </authorList>
    </citation>
    <scope>NUCLEOTIDE SEQUENCE</scope>
    <source>
        <strain evidence="7">RS0144</strain>
    </source>
</reference>
<comment type="caution">
    <text evidence="7">The sequence shown here is derived from an EMBL/GenBank/DDBJ whole genome shotgun (WGS) entry which is preliminary data.</text>
</comment>
<proteinExistence type="inferred from homology"/>
<evidence type="ECO:0000256" key="3">
    <source>
        <dbReference type="ARBA" id="ARBA00022676"/>
    </source>
</evidence>
<dbReference type="EC" id="2.4.1.17" evidence="2"/>
<dbReference type="Proteomes" id="UP001432027">
    <property type="component" value="Unassembled WGS sequence"/>
</dbReference>
<evidence type="ECO:0000256" key="5">
    <source>
        <dbReference type="ARBA" id="ARBA00022729"/>
    </source>
</evidence>
<evidence type="ECO:0000256" key="1">
    <source>
        <dbReference type="ARBA" id="ARBA00009995"/>
    </source>
</evidence>
<sequence length="353" mass="40533">MSGKVMGEFWRSSESWRAIQVDTINYPGLLDKLRAEKFEAAFGESMDWCMGAIIGGSFTDEMTFFQRAENVFNFFVYQHFNFQPTERYQKVFDESFPGFPNIVGLMASNSFFFLNSDPLVDFPRPSAARMIDLGGIAVSNDLKALVKKWSSIFDLRPRTVFLSFGTFAQAWAMPEEYKETIRSAFRAFPEVTFILKYEKPEHNVTQGIPNVIESTWVPQREMLNDPRLSAFVTHCGQGSTTEANYAGVPLIVVPIMLDQIRLAFQVKRNGVGITLDKTDLGRPKVFQGAIREVLENPKYKHQAKKISSMLRDKPFTARDLFVRNMEFLAKHGPLRQLDHQGRHLNLFQYYLID</sequence>
<evidence type="ECO:0000313" key="8">
    <source>
        <dbReference type="Proteomes" id="UP001432027"/>
    </source>
</evidence>
<dbReference type="CDD" id="cd03784">
    <property type="entry name" value="GT1_Gtf-like"/>
    <property type="match status" value="1"/>
</dbReference>
<keyword evidence="3" id="KW-0328">Glycosyltransferase</keyword>
<comment type="catalytic activity">
    <reaction evidence="6">
        <text>glucuronate acceptor + UDP-alpha-D-glucuronate = acceptor beta-D-glucuronoside + UDP + H(+)</text>
        <dbReference type="Rhea" id="RHEA:21032"/>
        <dbReference type="ChEBI" id="CHEBI:15378"/>
        <dbReference type="ChEBI" id="CHEBI:58052"/>
        <dbReference type="ChEBI" id="CHEBI:58223"/>
        <dbReference type="ChEBI" id="CHEBI:132367"/>
        <dbReference type="ChEBI" id="CHEBI:132368"/>
        <dbReference type="EC" id="2.4.1.17"/>
    </reaction>
</comment>
<dbReference type="SUPFAM" id="SSF53756">
    <property type="entry name" value="UDP-Glycosyltransferase/glycogen phosphorylase"/>
    <property type="match status" value="1"/>
</dbReference>
<dbReference type="InterPro" id="IPR050271">
    <property type="entry name" value="UDP-glycosyltransferase"/>
</dbReference>
<keyword evidence="4" id="KW-0808">Transferase</keyword>
<dbReference type="GO" id="GO:0015020">
    <property type="term" value="F:glucuronosyltransferase activity"/>
    <property type="evidence" value="ECO:0007669"/>
    <property type="project" value="UniProtKB-EC"/>
</dbReference>
<keyword evidence="8" id="KW-1185">Reference proteome</keyword>
<dbReference type="InterPro" id="IPR002213">
    <property type="entry name" value="UDP_glucos_trans"/>
</dbReference>
<dbReference type="FunFam" id="3.40.50.2000:FF:000201">
    <property type="entry name" value="UDP-glucuronosyltransferase"/>
    <property type="match status" value="1"/>
</dbReference>
<accession>A0AAV5TJ00</accession>
<keyword evidence="5" id="KW-0732">Signal</keyword>
<dbReference type="PANTHER" id="PTHR48043:SF23">
    <property type="entry name" value="UDP-GLUCURONOSYLTRANSFERASE"/>
    <property type="match status" value="1"/>
</dbReference>
<evidence type="ECO:0000256" key="6">
    <source>
        <dbReference type="ARBA" id="ARBA00047475"/>
    </source>
</evidence>
<dbReference type="PANTHER" id="PTHR48043">
    <property type="entry name" value="EG:EG0003.4 PROTEIN-RELATED"/>
    <property type="match status" value="1"/>
</dbReference>
<name>A0AAV5TJ00_9BILA</name>
<evidence type="ECO:0000256" key="4">
    <source>
        <dbReference type="ARBA" id="ARBA00022679"/>
    </source>
</evidence>